<evidence type="ECO:0000313" key="3">
    <source>
        <dbReference type="Proteomes" id="UP000593562"/>
    </source>
</evidence>
<proteinExistence type="predicted"/>
<dbReference type="AlphaFoldDB" id="A0A7J7E2M9"/>
<name>A0A7J7E2M9_TRIWF</name>
<keyword evidence="1" id="KW-1133">Transmembrane helix</keyword>
<comment type="caution">
    <text evidence="2">The sequence shown here is derived from an EMBL/GenBank/DDBJ whole genome shotgun (WGS) entry which is preliminary data.</text>
</comment>
<dbReference type="InParanoid" id="A0A7J7E2M9"/>
<feature type="transmembrane region" description="Helical" evidence="1">
    <location>
        <begin position="29"/>
        <end position="56"/>
    </location>
</feature>
<evidence type="ECO:0000313" key="2">
    <source>
        <dbReference type="EMBL" id="KAF5752847.1"/>
    </source>
</evidence>
<sequence>MKTLNKSFSIKKVVIFFGFPTWNFMHSRFWVFTLHLTGCMAVSSWLIYLFSLYLQLELCLPWIDHHHFDSMSPQYQFTEYFELCIHSFFLALSLNNRTFWIVEHGDLSIFSYMMFSHYIFSLTLRSKFSHNFSFCCCTKFINIVIGN</sequence>
<reference evidence="2 3" key="1">
    <citation type="journal article" date="2020" name="Nat. Commun.">
        <title>Genome of Tripterygium wilfordii and identification of cytochrome P450 involved in triptolide biosynthesis.</title>
        <authorList>
            <person name="Tu L."/>
            <person name="Su P."/>
            <person name="Zhang Z."/>
            <person name="Gao L."/>
            <person name="Wang J."/>
            <person name="Hu T."/>
            <person name="Zhou J."/>
            <person name="Zhang Y."/>
            <person name="Zhao Y."/>
            <person name="Liu Y."/>
            <person name="Song Y."/>
            <person name="Tong Y."/>
            <person name="Lu Y."/>
            <person name="Yang J."/>
            <person name="Xu C."/>
            <person name="Jia M."/>
            <person name="Peters R.J."/>
            <person name="Huang L."/>
            <person name="Gao W."/>
        </authorList>
    </citation>
    <scope>NUCLEOTIDE SEQUENCE [LARGE SCALE GENOMIC DNA]</scope>
    <source>
        <strain evidence="3">cv. XIE 37</strain>
        <tissue evidence="2">Leaf</tissue>
    </source>
</reference>
<keyword evidence="1" id="KW-0472">Membrane</keyword>
<evidence type="ECO:0000256" key="1">
    <source>
        <dbReference type="SAM" id="Phobius"/>
    </source>
</evidence>
<dbReference type="Proteomes" id="UP000593562">
    <property type="component" value="Unassembled WGS sequence"/>
</dbReference>
<keyword evidence="1" id="KW-0812">Transmembrane</keyword>
<protein>
    <submittedName>
        <fullName evidence="2">Uncharacterized protein</fullName>
    </submittedName>
</protein>
<dbReference type="EMBL" id="JAAARO010000001">
    <property type="protein sequence ID" value="KAF5752847.1"/>
    <property type="molecule type" value="Genomic_DNA"/>
</dbReference>
<organism evidence="2 3">
    <name type="scientific">Tripterygium wilfordii</name>
    <name type="common">Thunder God vine</name>
    <dbReference type="NCBI Taxonomy" id="458696"/>
    <lineage>
        <taxon>Eukaryota</taxon>
        <taxon>Viridiplantae</taxon>
        <taxon>Streptophyta</taxon>
        <taxon>Embryophyta</taxon>
        <taxon>Tracheophyta</taxon>
        <taxon>Spermatophyta</taxon>
        <taxon>Magnoliopsida</taxon>
        <taxon>eudicotyledons</taxon>
        <taxon>Gunneridae</taxon>
        <taxon>Pentapetalae</taxon>
        <taxon>rosids</taxon>
        <taxon>fabids</taxon>
        <taxon>Celastrales</taxon>
        <taxon>Celastraceae</taxon>
        <taxon>Tripterygium</taxon>
    </lineage>
</organism>
<accession>A0A7J7E2M9</accession>
<gene>
    <name evidence="2" type="ORF">HS088_TW01G00765</name>
</gene>
<keyword evidence="3" id="KW-1185">Reference proteome</keyword>